<dbReference type="Proteomes" id="UP000198762">
    <property type="component" value="Unassembled WGS sequence"/>
</dbReference>
<dbReference type="GO" id="GO:0015074">
    <property type="term" value="P:DNA integration"/>
    <property type="evidence" value="ECO:0007669"/>
    <property type="project" value="InterPro"/>
</dbReference>
<dbReference type="InterPro" id="IPR013762">
    <property type="entry name" value="Integrase-like_cat_sf"/>
</dbReference>
<dbReference type="EMBL" id="FOHZ01000051">
    <property type="protein sequence ID" value="SET93573.1"/>
    <property type="molecule type" value="Genomic_DNA"/>
</dbReference>
<dbReference type="GO" id="GO:0006310">
    <property type="term" value="P:DNA recombination"/>
    <property type="evidence" value="ECO:0007669"/>
    <property type="project" value="UniProtKB-KW"/>
</dbReference>
<dbReference type="InterPro" id="IPR011010">
    <property type="entry name" value="DNA_brk_join_enz"/>
</dbReference>
<name>A0A1I0ICD1_9GAMM</name>
<dbReference type="GO" id="GO:0003677">
    <property type="term" value="F:DNA binding"/>
    <property type="evidence" value="ECO:0007669"/>
    <property type="project" value="InterPro"/>
</dbReference>
<organism evidence="2 3">
    <name type="scientific">Marinobacter segnicrescens</name>
    <dbReference type="NCBI Taxonomy" id="430453"/>
    <lineage>
        <taxon>Bacteria</taxon>
        <taxon>Pseudomonadati</taxon>
        <taxon>Pseudomonadota</taxon>
        <taxon>Gammaproteobacteria</taxon>
        <taxon>Pseudomonadales</taxon>
        <taxon>Marinobacteraceae</taxon>
        <taxon>Marinobacter</taxon>
    </lineage>
</organism>
<accession>A0A1I0ICD1</accession>
<dbReference type="AlphaFoldDB" id="A0A1I0ICD1"/>
<evidence type="ECO:0008006" key="4">
    <source>
        <dbReference type="Google" id="ProtNLM"/>
    </source>
</evidence>
<keyword evidence="1" id="KW-0233">DNA recombination</keyword>
<sequence length="330" mass="37468">MIEMKPLDIQTNDLAEELVGRYCRDLSKGTLKKYQANYLRLDGRDWQYYSIEHQLKQNTAQVYRAAWCFHHAYAIKRILERLRTETDIEHRHTLNLFLLAKVTELEDGRSLCYSPAVRRKKKSKRKSLHGKPGNWRECILGALAEPYKVYGIVTALTGCRPSELGKGASVTIINQELIIEILGAKVSDITEGGQPFRRLTINQSLPLARELLAIMESQETRELYVKTSSYSSWYRAFKRAAKSLGWGDLSPYSYRHQLSADLKALGQNNAFLSKVLGHRSSRSRSNYGQFLQGRSKGGSGPITEVYAPLEVRIYDSQFLDETPSTGPSLG</sequence>
<reference evidence="3" key="1">
    <citation type="submission" date="2016-10" db="EMBL/GenBank/DDBJ databases">
        <authorList>
            <person name="Varghese N."/>
            <person name="Submissions S."/>
        </authorList>
    </citation>
    <scope>NUCLEOTIDE SEQUENCE [LARGE SCALE GENOMIC DNA]</scope>
    <source>
        <strain evidence="3">CGMCC 1.6489</strain>
    </source>
</reference>
<evidence type="ECO:0000313" key="2">
    <source>
        <dbReference type="EMBL" id="SET93573.1"/>
    </source>
</evidence>
<dbReference type="OrthoDB" id="8883268at2"/>
<gene>
    <name evidence="2" type="ORF">SAMN04487962_15110</name>
</gene>
<dbReference type="STRING" id="430453.SAMN04487962_15110"/>
<keyword evidence="3" id="KW-1185">Reference proteome</keyword>
<protein>
    <recommendedName>
        <fullName evidence="4">Phage integrase family protein</fullName>
    </recommendedName>
</protein>
<dbReference type="RefSeq" id="WP_091855253.1">
    <property type="nucleotide sequence ID" value="NZ_FOHZ01000051.1"/>
</dbReference>
<evidence type="ECO:0000256" key="1">
    <source>
        <dbReference type="ARBA" id="ARBA00023172"/>
    </source>
</evidence>
<dbReference type="SUPFAM" id="SSF56349">
    <property type="entry name" value="DNA breaking-rejoining enzymes"/>
    <property type="match status" value="1"/>
</dbReference>
<proteinExistence type="predicted"/>
<evidence type="ECO:0000313" key="3">
    <source>
        <dbReference type="Proteomes" id="UP000198762"/>
    </source>
</evidence>
<dbReference type="Gene3D" id="1.10.443.10">
    <property type="entry name" value="Intergrase catalytic core"/>
    <property type="match status" value="1"/>
</dbReference>